<evidence type="ECO:0000313" key="2">
    <source>
        <dbReference type="Proteomes" id="UP001153332"/>
    </source>
</evidence>
<evidence type="ECO:0000313" key="1">
    <source>
        <dbReference type="EMBL" id="KAJ8128376.1"/>
    </source>
</evidence>
<protein>
    <submittedName>
        <fullName evidence="1">Uncharacterized protein</fullName>
    </submittedName>
</protein>
<accession>A0ACC2JLI8</accession>
<proteinExistence type="predicted"/>
<reference evidence="1" key="1">
    <citation type="submission" date="2022-12" db="EMBL/GenBank/DDBJ databases">
        <title>Genome Sequence of Lasiodiplodia mahajangana.</title>
        <authorList>
            <person name="Buettner E."/>
        </authorList>
    </citation>
    <scope>NUCLEOTIDE SEQUENCE</scope>
    <source>
        <strain evidence="1">VT137</strain>
    </source>
</reference>
<organism evidence="1 2">
    <name type="scientific">Lasiodiplodia mahajangana</name>
    <dbReference type="NCBI Taxonomy" id="1108764"/>
    <lineage>
        <taxon>Eukaryota</taxon>
        <taxon>Fungi</taxon>
        <taxon>Dikarya</taxon>
        <taxon>Ascomycota</taxon>
        <taxon>Pezizomycotina</taxon>
        <taxon>Dothideomycetes</taxon>
        <taxon>Dothideomycetes incertae sedis</taxon>
        <taxon>Botryosphaeriales</taxon>
        <taxon>Botryosphaeriaceae</taxon>
        <taxon>Lasiodiplodia</taxon>
    </lineage>
</organism>
<name>A0ACC2JLI8_9PEZI</name>
<dbReference type="EMBL" id="JAPUUL010001090">
    <property type="protein sequence ID" value="KAJ8128376.1"/>
    <property type="molecule type" value="Genomic_DNA"/>
</dbReference>
<sequence>MAELDPALYTMVWIAPLQTVADAAFHMMENKHNGRFKASQGEYCEFLAGDTLGHNVVIATLPPGKEYDADSDTHLASLAEQYFPKLQFGLFVGVATGLPNLHARPPRDIRLGDILVADPGTGTASLLAYEFSVGTANDGFRPPRVIQYLDQPEMVNGSASVGIGVPGRENFLQYYEEMRYKGTFWDPGQKNDKLHETGDDGIERVVTRRLRGDSERSRVWFGPIGSGKKLPEDARKRDQLRDNFNIIGLEIKKAGPMLRIPFGVVRGVCDYGDMHTNKRWLPYAAAMASAYAKAILHEWLLQERCERVTVFGNEGVTMVRNKGIIKVRDDGFTAVGDGGIMKVKDGDVTIVKDGGIMED</sequence>
<dbReference type="Proteomes" id="UP001153332">
    <property type="component" value="Unassembled WGS sequence"/>
</dbReference>
<comment type="caution">
    <text evidence="1">The sequence shown here is derived from an EMBL/GenBank/DDBJ whole genome shotgun (WGS) entry which is preliminary data.</text>
</comment>
<gene>
    <name evidence="1" type="ORF">O1611_g5258</name>
</gene>
<keyword evidence="2" id="KW-1185">Reference proteome</keyword>